<dbReference type="AlphaFoldDB" id="A0A427YLE0"/>
<proteinExistence type="inferred from homology"/>
<sequence length="510" mass="55824">MSNISTSHPPSSSPITPRQDPASSPYTLEHHCYPSDSLSHLHVDLGAPRDSPADLLHLSRSIPPPPRSAESPRTTQSFPPRPSSVHRRQSSYLRKLELNAELERKQFGLTDVCVSTSPGPDTDLTDAITIDLSLTPTPRAATMSYATTHHESGGSLAAPQPPIARTQTPAMNVPSSRSRNPVPPSPLSKVSSPSDEPTAFPEPSPTTQLSPPSLHHAQTSPCFIHSHLDRHGSLQDWLAHKTNTSDQNGNGPSKPKQRAPEPKQFTANRHSHSPHHAPHHRHHTSATSSGPSSQPATPRREPSGSGYESDKSSANGHQSLSGSAVLDGDFLEDEEEGGSLTKQLAETAQGVREMSKELGRTRVRSRIQHVLVVTKARDNRLIQLTRELALYLMQKRPVSSPDGRNSDRGMVVYVDAQLRHSKRFDAAGIQRDYPDLFQPIHRRRSSSSASLTAISAFPSTSSMSDFSRRPRDEGQLRYWTSEMCSNSPHLFDFVVTLGGDGTVLFTSWLL</sequence>
<evidence type="ECO:0000313" key="4">
    <source>
        <dbReference type="Proteomes" id="UP000279259"/>
    </source>
</evidence>
<feature type="compositionally biased region" description="Polar residues" evidence="2">
    <location>
        <begin position="312"/>
        <end position="322"/>
    </location>
</feature>
<feature type="compositionally biased region" description="Low complexity" evidence="2">
    <location>
        <begin position="205"/>
        <end position="214"/>
    </location>
</feature>
<dbReference type="Pfam" id="PF01513">
    <property type="entry name" value="NAD_kinase"/>
    <property type="match status" value="1"/>
</dbReference>
<evidence type="ECO:0000256" key="1">
    <source>
        <dbReference type="ARBA" id="ARBA00010995"/>
    </source>
</evidence>
<dbReference type="PANTHER" id="PTHR20275">
    <property type="entry name" value="NAD KINASE"/>
    <property type="match status" value="1"/>
</dbReference>
<evidence type="ECO:0000256" key="2">
    <source>
        <dbReference type="SAM" id="MobiDB-lite"/>
    </source>
</evidence>
<dbReference type="Proteomes" id="UP000279259">
    <property type="component" value="Unassembled WGS sequence"/>
</dbReference>
<protein>
    <recommendedName>
        <fullName evidence="5">NAD(+) kinase</fullName>
    </recommendedName>
</protein>
<feature type="region of interest" description="Disordered" evidence="2">
    <location>
        <begin position="241"/>
        <end position="323"/>
    </location>
</feature>
<dbReference type="InterPro" id="IPR002504">
    <property type="entry name" value="NADK"/>
</dbReference>
<dbReference type="InterPro" id="IPR016064">
    <property type="entry name" value="NAD/diacylglycerol_kinase_sf"/>
</dbReference>
<dbReference type="OrthoDB" id="24581at2759"/>
<feature type="compositionally biased region" description="Low complexity" evidence="2">
    <location>
        <begin position="1"/>
        <end position="17"/>
    </location>
</feature>
<feature type="region of interest" description="Disordered" evidence="2">
    <location>
        <begin position="147"/>
        <end position="218"/>
    </location>
</feature>
<evidence type="ECO:0008006" key="5">
    <source>
        <dbReference type="Google" id="ProtNLM"/>
    </source>
</evidence>
<feature type="compositionally biased region" description="Polar residues" evidence="2">
    <location>
        <begin position="241"/>
        <end position="251"/>
    </location>
</feature>
<dbReference type="GO" id="GO:0006741">
    <property type="term" value="P:NADP+ biosynthetic process"/>
    <property type="evidence" value="ECO:0007669"/>
    <property type="project" value="InterPro"/>
</dbReference>
<feature type="region of interest" description="Disordered" evidence="2">
    <location>
        <begin position="1"/>
        <end position="90"/>
    </location>
</feature>
<dbReference type="Gene3D" id="3.40.50.10330">
    <property type="entry name" value="Probable inorganic polyphosphate/atp-NAD kinase, domain 1"/>
    <property type="match status" value="1"/>
</dbReference>
<keyword evidence="4" id="KW-1185">Reference proteome</keyword>
<dbReference type="GO" id="GO:0003951">
    <property type="term" value="F:NAD+ kinase activity"/>
    <property type="evidence" value="ECO:0007669"/>
    <property type="project" value="InterPro"/>
</dbReference>
<dbReference type="InterPro" id="IPR017438">
    <property type="entry name" value="ATP-NAD_kinase_N"/>
</dbReference>
<dbReference type="STRING" id="1890683.A0A427YLE0"/>
<dbReference type="PANTHER" id="PTHR20275:SF0">
    <property type="entry name" value="NAD KINASE"/>
    <property type="match status" value="1"/>
</dbReference>
<organism evidence="3 4">
    <name type="scientific">Saitozyma podzolica</name>
    <dbReference type="NCBI Taxonomy" id="1890683"/>
    <lineage>
        <taxon>Eukaryota</taxon>
        <taxon>Fungi</taxon>
        <taxon>Dikarya</taxon>
        <taxon>Basidiomycota</taxon>
        <taxon>Agaricomycotina</taxon>
        <taxon>Tremellomycetes</taxon>
        <taxon>Tremellales</taxon>
        <taxon>Trimorphomycetaceae</taxon>
        <taxon>Saitozyma</taxon>
    </lineage>
</organism>
<dbReference type="SUPFAM" id="SSF111331">
    <property type="entry name" value="NAD kinase/diacylglycerol kinase-like"/>
    <property type="match status" value="1"/>
</dbReference>
<comment type="similarity">
    <text evidence="1">Belongs to the NAD kinase family.</text>
</comment>
<name>A0A427YLE0_9TREE</name>
<dbReference type="EMBL" id="RSCD01000007">
    <property type="protein sequence ID" value="RSH91886.1"/>
    <property type="molecule type" value="Genomic_DNA"/>
</dbReference>
<gene>
    <name evidence="3" type="ORF">EHS25_009256</name>
</gene>
<accession>A0A427YLE0</accession>
<comment type="caution">
    <text evidence="3">The sequence shown here is derived from an EMBL/GenBank/DDBJ whole genome shotgun (WGS) entry which is preliminary data.</text>
</comment>
<reference evidence="3 4" key="1">
    <citation type="submission" date="2018-11" db="EMBL/GenBank/DDBJ databases">
        <title>Genome sequence of Saitozyma podzolica DSM 27192.</title>
        <authorList>
            <person name="Aliyu H."/>
            <person name="Gorte O."/>
            <person name="Ochsenreither K."/>
        </authorList>
    </citation>
    <scope>NUCLEOTIDE SEQUENCE [LARGE SCALE GENOMIC DNA]</scope>
    <source>
        <strain evidence="3 4">DSM 27192</strain>
    </source>
</reference>
<evidence type="ECO:0000313" key="3">
    <source>
        <dbReference type="EMBL" id="RSH91886.1"/>
    </source>
</evidence>
<feature type="compositionally biased region" description="Basic residues" evidence="2">
    <location>
        <begin position="269"/>
        <end position="284"/>
    </location>
</feature>
<feature type="compositionally biased region" description="Basic and acidic residues" evidence="2">
    <location>
        <begin position="28"/>
        <end position="43"/>
    </location>
</feature>